<dbReference type="GO" id="GO:0030964">
    <property type="term" value="C:NADH dehydrogenase complex"/>
    <property type="evidence" value="ECO:0007669"/>
    <property type="project" value="TreeGrafter"/>
</dbReference>
<sequence length="113" mass="13404">MIMQTIFITFSCLVVVFMLLIRLIFSFGGMKEKFSFECGFESFKINRLPFSLNFFMISLVFVLFDLEIIILVAILPSITSWSINSYILSHIFLIFMIMSLFVEWYLNKLKWII</sequence>
<evidence type="ECO:0000256" key="5">
    <source>
        <dbReference type="ARBA" id="ARBA00022692"/>
    </source>
</evidence>
<feature type="transmembrane region" description="Helical" evidence="9">
    <location>
        <begin position="52"/>
        <end position="75"/>
    </location>
</feature>
<dbReference type="PANTHER" id="PTHR11058">
    <property type="entry name" value="NADH-UBIQUINONE OXIDOREDUCTASE CHAIN 3"/>
    <property type="match status" value="1"/>
</dbReference>
<evidence type="ECO:0000256" key="3">
    <source>
        <dbReference type="ARBA" id="ARBA00021007"/>
    </source>
</evidence>
<comment type="catalytic activity">
    <reaction evidence="8 9">
        <text>a ubiquinone + NADH + 5 H(+)(in) = a ubiquinol + NAD(+) + 4 H(+)(out)</text>
        <dbReference type="Rhea" id="RHEA:29091"/>
        <dbReference type="Rhea" id="RHEA-COMP:9565"/>
        <dbReference type="Rhea" id="RHEA-COMP:9566"/>
        <dbReference type="ChEBI" id="CHEBI:15378"/>
        <dbReference type="ChEBI" id="CHEBI:16389"/>
        <dbReference type="ChEBI" id="CHEBI:17976"/>
        <dbReference type="ChEBI" id="CHEBI:57540"/>
        <dbReference type="ChEBI" id="CHEBI:57945"/>
        <dbReference type="EC" id="7.1.1.2"/>
    </reaction>
</comment>
<dbReference type="InterPro" id="IPR000440">
    <property type="entry name" value="NADH_UbQ/plastoQ_OxRdtase_su3"/>
</dbReference>
<protein>
    <recommendedName>
        <fullName evidence="3 9">NADH-ubiquinone oxidoreductase chain 3</fullName>
        <ecNumber evidence="9">7.1.1.2</ecNumber>
    </recommendedName>
</protein>
<feature type="transmembrane region" description="Helical" evidence="9">
    <location>
        <begin position="6"/>
        <end position="25"/>
    </location>
</feature>
<dbReference type="EMBL" id="MH665363">
    <property type="protein sequence ID" value="QCL17203.1"/>
    <property type="molecule type" value="Genomic_DNA"/>
</dbReference>
<evidence type="ECO:0000256" key="1">
    <source>
        <dbReference type="ARBA" id="ARBA00004370"/>
    </source>
</evidence>
<keyword evidence="9" id="KW-0520">NAD</keyword>
<accession>A0A6M2UJ59</accession>
<keyword evidence="9" id="KW-1278">Translocase</keyword>
<evidence type="ECO:0000256" key="8">
    <source>
        <dbReference type="ARBA" id="ARBA00049551"/>
    </source>
</evidence>
<reference evidence="10" key="1">
    <citation type="submission" date="2018-07" db="EMBL/GenBank/DDBJ databases">
        <title>Capillaria sp. from a cat in New South Wales, Australia.</title>
        <authorList>
            <person name="Slapeta J."/>
        </authorList>
    </citation>
    <scope>NUCLEOTIDE SEQUENCE</scope>
    <source>
        <strain evidence="10">Cat-2018</strain>
    </source>
</reference>
<dbReference type="PANTHER" id="PTHR11058:SF9">
    <property type="entry name" value="NADH-UBIQUINONE OXIDOREDUCTASE CHAIN 3"/>
    <property type="match status" value="1"/>
</dbReference>
<keyword evidence="9" id="KW-0830">Ubiquinone</keyword>
<dbReference type="Gene3D" id="1.20.58.1610">
    <property type="entry name" value="NADH:ubiquinone/plastoquinone oxidoreductase, chain 3"/>
    <property type="match status" value="1"/>
</dbReference>
<gene>
    <name evidence="10" type="primary">nad3</name>
</gene>
<proteinExistence type="inferred from homology"/>
<name>A0A6M2UJ59_9BILA</name>
<evidence type="ECO:0000256" key="4">
    <source>
        <dbReference type="ARBA" id="ARBA00022448"/>
    </source>
</evidence>
<evidence type="ECO:0000313" key="10">
    <source>
        <dbReference type="EMBL" id="QCL17203.1"/>
    </source>
</evidence>
<keyword evidence="9" id="KW-0249">Electron transport</keyword>
<comment type="subcellular location">
    <subcellularLocation>
        <location evidence="1">Membrane</location>
    </subcellularLocation>
    <subcellularLocation>
        <location evidence="9">Mitochondrion membrane</location>
        <topology evidence="9">Multi-pass membrane protein</topology>
    </subcellularLocation>
</comment>
<feature type="transmembrane region" description="Helical" evidence="9">
    <location>
        <begin position="87"/>
        <end position="106"/>
    </location>
</feature>
<dbReference type="EC" id="7.1.1.2" evidence="9"/>
<evidence type="ECO:0000256" key="9">
    <source>
        <dbReference type="RuleBase" id="RU003640"/>
    </source>
</evidence>
<keyword evidence="5 9" id="KW-0812">Transmembrane</keyword>
<evidence type="ECO:0000256" key="2">
    <source>
        <dbReference type="ARBA" id="ARBA00008472"/>
    </source>
</evidence>
<organism evidence="10">
    <name type="scientific">Capillaria sp. cat-2018</name>
    <dbReference type="NCBI Taxonomy" id="2488633"/>
    <lineage>
        <taxon>Eukaryota</taxon>
        <taxon>Metazoa</taxon>
        <taxon>Ecdysozoa</taxon>
        <taxon>Nematoda</taxon>
        <taxon>Enoplea</taxon>
        <taxon>Dorylaimia</taxon>
        <taxon>Trichinellida</taxon>
        <taxon>Capillariidae</taxon>
        <taxon>Capillaria</taxon>
    </lineage>
</organism>
<comment type="function">
    <text evidence="9">Core subunit of the mitochondrial membrane respiratory chain NADH dehydrogenase (Complex I) which catalyzes electron transfer from NADH through the respiratory chain, using ubiquinone as an electron acceptor. Essential for the catalytic activity of complex I.</text>
</comment>
<keyword evidence="9" id="KW-0679">Respiratory chain</keyword>
<dbReference type="GO" id="GO:0031966">
    <property type="term" value="C:mitochondrial membrane"/>
    <property type="evidence" value="ECO:0007669"/>
    <property type="project" value="UniProtKB-SubCell"/>
</dbReference>
<evidence type="ECO:0000256" key="6">
    <source>
        <dbReference type="ARBA" id="ARBA00022989"/>
    </source>
</evidence>
<keyword evidence="9 10" id="KW-0496">Mitochondrion</keyword>
<keyword evidence="6 9" id="KW-1133">Transmembrane helix</keyword>
<comment type="similarity">
    <text evidence="2 9">Belongs to the complex I subunit 3 family.</text>
</comment>
<dbReference type="GO" id="GO:0008137">
    <property type="term" value="F:NADH dehydrogenase (ubiquinone) activity"/>
    <property type="evidence" value="ECO:0007669"/>
    <property type="project" value="UniProtKB-UniRule"/>
</dbReference>
<dbReference type="AlphaFoldDB" id="A0A6M2UJ59"/>
<evidence type="ECO:0000256" key="7">
    <source>
        <dbReference type="ARBA" id="ARBA00023136"/>
    </source>
</evidence>
<dbReference type="InterPro" id="IPR038430">
    <property type="entry name" value="NDAH_ubi_oxred_su3_sf"/>
</dbReference>
<keyword evidence="7 9" id="KW-0472">Membrane</keyword>
<geneLocation type="mitochondrion" evidence="10"/>
<dbReference type="Pfam" id="PF00507">
    <property type="entry name" value="Oxidored_q4"/>
    <property type="match status" value="1"/>
</dbReference>
<keyword evidence="4 9" id="KW-0813">Transport</keyword>